<proteinExistence type="predicted"/>
<reference evidence="2 3" key="1">
    <citation type="submission" date="2020-08" db="EMBL/GenBank/DDBJ databases">
        <title>A Genomic Blueprint of the Chicken Gut Microbiome.</title>
        <authorList>
            <person name="Gilroy R."/>
            <person name="Ravi A."/>
            <person name="Getino M."/>
            <person name="Pursley I."/>
            <person name="Horton D.L."/>
            <person name="Alikhan N.-F."/>
            <person name="Baker D."/>
            <person name="Gharbi K."/>
            <person name="Hall N."/>
            <person name="Watson M."/>
            <person name="Adriaenssens E.M."/>
            <person name="Foster-Nyarko E."/>
            <person name="Jarju S."/>
            <person name="Secka A."/>
            <person name="Antonio M."/>
            <person name="Oren A."/>
            <person name="Chaudhuri R."/>
            <person name="La Ragione R.M."/>
            <person name="Hildebrand F."/>
            <person name="Pallen M.J."/>
        </authorList>
    </citation>
    <scope>NUCLEOTIDE SEQUENCE [LARGE SCALE GENOMIC DNA]</scope>
    <source>
        <strain evidence="2 3">Re57</strain>
    </source>
</reference>
<keyword evidence="3" id="KW-1185">Reference proteome</keyword>
<feature type="transmembrane region" description="Helical" evidence="1">
    <location>
        <begin position="48"/>
        <end position="71"/>
    </location>
</feature>
<dbReference type="Proteomes" id="UP000651517">
    <property type="component" value="Unassembled WGS sequence"/>
</dbReference>
<evidence type="ECO:0000313" key="2">
    <source>
        <dbReference type="EMBL" id="MBD8020477.1"/>
    </source>
</evidence>
<keyword evidence="1" id="KW-0472">Membrane</keyword>
<name>A0ABR8WTS6_9MICO</name>
<gene>
    <name evidence="2" type="ORF">H9634_06770</name>
</gene>
<keyword evidence="1" id="KW-0812">Transmembrane</keyword>
<comment type="caution">
    <text evidence="2">The sequence shown here is derived from an EMBL/GenBank/DDBJ whole genome shotgun (WGS) entry which is preliminary data.</text>
</comment>
<keyword evidence="1" id="KW-1133">Transmembrane helix</keyword>
<protein>
    <submittedName>
        <fullName evidence="2">Uncharacterized protein</fullName>
    </submittedName>
</protein>
<accession>A0ABR8WTS6</accession>
<feature type="transmembrane region" description="Helical" evidence="1">
    <location>
        <begin position="12"/>
        <end position="36"/>
    </location>
</feature>
<sequence>MIRSWFKSASTKAIGWVAVIAAIVLIAVPTAIWFGAASLIFETPQEGLRSFFIVLAIGAFLIVVELISDLVKEKTKNKR</sequence>
<dbReference type="RefSeq" id="WP_191725944.1">
    <property type="nucleotide sequence ID" value="NZ_JACSPY010000005.1"/>
</dbReference>
<evidence type="ECO:0000313" key="3">
    <source>
        <dbReference type="Proteomes" id="UP000651517"/>
    </source>
</evidence>
<evidence type="ECO:0000256" key="1">
    <source>
        <dbReference type="SAM" id="Phobius"/>
    </source>
</evidence>
<dbReference type="EMBL" id="JACSPY010000005">
    <property type="protein sequence ID" value="MBD8020477.1"/>
    <property type="molecule type" value="Genomic_DNA"/>
</dbReference>
<organism evidence="2 3">
    <name type="scientific">Brevibacterium gallinarum</name>
    <dbReference type="NCBI Taxonomy" id="2762220"/>
    <lineage>
        <taxon>Bacteria</taxon>
        <taxon>Bacillati</taxon>
        <taxon>Actinomycetota</taxon>
        <taxon>Actinomycetes</taxon>
        <taxon>Micrococcales</taxon>
        <taxon>Brevibacteriaceae</taxon>
        <taxon>Brevibacterium</taxon>
    </lineage>
</organism>